<accession>A0A9Q2W3S0</accession>
<reference evidence="6" key="1">
    <citation type="submission" date="2021-05" db="EMBL/GenBank/DDBJ databases">
        <title>Whole genome sequence of Curtobacterium flaccumfaciens pv. flaccumfaciens strain CFBP 3417.</title>
        <authorList>
            <person name="Osdaghi E."/>
            <person name="Taghouti G."/>
            <person name="Portier P."/>
            <person name="Fazliarab A."/>
            <person name="Taghavi S.M."/>
            <person name="Briand M."/>
            <person name="Le-Saux M."/>
            <person name="Jacques M.-A."/>
        </authorList>
    </citation>
    <scope>NUCLEOTIDE SEQUENCE</scope>
    <source>
        <strain evidence="6">CFBP 3417</strain>
    </source>
</reference>
<keyword evidence="1" id="KW-0328">Glycosyltransferase</keyword>
<evidence type="ECO:0000256" key="3">
    <source>
        <dbReference type="SAM" id="MobiDB-lite"/>
    </source>
</evidence>
<dbReference type="EMBL" id="JAHEWX010000001">
    <property type="protein sequence ID" value="MBT1540198.1"/>
    <property type="molecule type" value="Genomic_DNA"/>
</dbReference>
<feature type="domain" description="Glycosyl transferase family 1" evidence="4">
    <location>
        <begin position="219"/>
        <end position="374"/>
    </location>
</feature>
<dbReference type="PANTHER" id="PTHR46401:SF2">
    <property type="entry name" value="GLYCOSYLTRANSFERASE WBBK-RELATED"/>
    <property type="match status" value="1"/>
</dbReference>
<dbReference type="Gene3D" id="3.40.50.2000">
    <property type="entry name" value="Glycogen Phosphorylase B"/>
    <property type="match status" value="2"/>
</dbReference>
<dbReference type="PANTHER" id="PTHR46401">
    <property type="entry name" value="GLYCOSYLTRANSFERASE WBBK-RELATED"/>
    <property type="match status" value="1"/>
</dbReference>
<dbReference type="Pfam" id="PF13439">
    <property type="entry name" value="Glyco_transf_4"/>
    <property type="match status" value="1"/>
</dbReference>
<dbReference type="SUPFAM" id="SSF53756">
    <property type="entry name" value="UDP-Glycosyltransferase/glycogen phosphorylase"/>
    <property type="match status" value="1"/>
</dbReference>
<evidence type="ECO:0000259" key="4">
    <source>
        <dbReference type="Pfam" id="PF00534"/>
    </source>
</evidence>
<organism evidence="6 7">
    <name type="scientific">Curtobacterium flaccumfaciens pv. flaccumfaciens</name>
    <dbReference type="NCBI Taxonomy" id="138532"/>
    <lineage>
        <taxon>Bacteria</taxon>
        <taxon>Bacillati</taxon>
        <taxon>Actinomycetota</taxon>
        <taxon>Actinomycetes</taxon>
        <taxon>Micrococcales</taxon>
        <taxon>Microbacteriaceae</taxon>
        <taxon>Curtobacterium</taxon>
    </lineage>
</organism>
<evidence type="ECO:0000259" key="5">
    <source>
        <dbReference type="Pfam" id="PF13439"/>
    </source>
</evidence>
<dbReference type="InterPro" id="IPR028098">
    <property type="entry name" value="Glyco_trans_4-like_N"/>
</dbReference>
<dbReference type="GO" id="GO:0016757">
    <property type="term" value="F:glycosyltransferase activity"/>
    <property type="evidence" value="ECO:0007669"/>
    <property type="project" value="UniProtKB-KW"/>
</dbReference>
<protein>
    <submittedName>
        <fullName evidence="6">Glycosyltransferase family 4 protein</fullName>
    </submittedName>
</protein>
<dbReference type="Proteomes" id="UP000709437">
    <property type="component" value="Unassembled WGS sequence"/>
</dbReference>
<evidence type="ECO:0000313" key="7">
    <source>
        <dbReference type="Proteomes" id="UP000709437"/>
    </source>
</evidence>
<comment type="caution">
    <text evidence="6">The sequence shown here is derived from an EMBL/GenBank/DDBJ whole genome shotgun (WGS) entry which is preliminary data.</text>
</comment>
<dbReference type="CDD" id="cd03809">
    <property type="entry name" value="GT4_MtfB-like"/>
    <property type="match status" value="1"/>
</dbReference>
<dbReference type="InterPro" id="IPR001296">
    <property type="entry name" value="Glyco_trans_1"/>
</dbReference>
<name>A0A9Q2W3S0_9MICO</name>
<gene>
    <name evidence="6" type="ORF">KK103_00335</name>
</gene>
<dbReference type="Pfam" id="PF00534">
    <property type="entry name" value="Glycos_transf_1"/>
    <property type="match status" value="1"/>
</dbReference>
<feature type="compositionally biased region" description="Basic and acidic residues" evidence="3">
    <location>
        <begin position="12"/>
        <end position="23"/>
    </location>
</feature>
<evidence type="ECO:0000313" key="6">
    <source>
        <dbReference type="EMBL" id="MBT1540198.1"/>
    </source>
</evidence>
<sequence>MSAAGYPGHSPVDGHGHDAPARKEPRVPQLTVLVDGTAVPQALGGVGRYVEGVVSHLSDPSLDVHLVVRPVHAAHFRSLAPNATVHTAPAWTDSVPLRFLWEQTGLPALGRRLGARVLHSPHYTFPFGWRGGSVVTLHDATFFSNPEWHSRLKRTFFTWWSRRSLRTRPVVIVPSAATATEAARVVRGIRADVRVAPLGVDRTVFHEPDVAAVEDARIAATLPEGAPWIAFLGTIEPRKNVTALLDAYAAVRSARAAGGADTPWLVLSGARGWDEAAIARLDALQPTDHVIEAGYLPLEDLAGFLGGAEFVVYPSLGEGFGLPVVEAMASGACVLTTRRLSLPEVGGDAAVYTEPDATALAAAMTALLDDPALVASHRAAALARADEFTWDATAAVHVEAYESVGGRTR</sequence>
<evidence type="ECO:0000256" key="1">
    <source>
        <dbReference type="ARBA" id="ARBA00022676"/>
    </source>
</evidence>
<dbReference type="RefSeq" id="WP_214561934.1">
    <property type="nucleotide sequence ID" value="NZ_JAHEWX010000001.1"/>
</dbReference>
<evidence type="ECO:0000256" key="2">
    <source>
        <dbReference type="ARBA" id="ARBA00022679"/>
    </source>
</evidence>
<feature type="domain" description="Glycosyltransferase subfamily 4-like N-terminal" evidence="5">
    <location>
        <begin position="44"/>
        <end position="202"/>
    </location>
</feature>
<dbReference type="AlphaFoldDB" id="A0A9Q2W3S0"/>
<proteinExistence type="predicted"/>
<feature type="region of interest" description="Disordered" evidence="3">
    <location>
        <begin position="1"/>
        <end position="23"/>
    </location>
</feature>
<keyword evidence="2" id="KW-0808">Transferase</keyword>